<gene>
    <name evidence="1" type="ORF">GB864_17930</name>
</gene>
<protein>
    <submittedName>
        <fullName evidence="1">Pilus assembly protein</fullName>
    </submittedName>
</protein>
<keyword evidence="2" id="KW-1185">Reference proteome</keyword>
<dbReference type="AlphaFoldDB" id="A0A6I4P1J5"/>
<evidence type="ECO:0000313" key="2">
    <source>
        <dbReference type="Proteomes" id="UP000438182"/>
    </source>
</evidence>
<organism evidence="1 2">
    <name type="scientific">Agromyces seonyuensis</name>
    <dbReference type="NCBI Taxonomy" id="2662446"/>
    <lineage>
        <taxon>Bacteria</taxon>
        <taxon>Bacillati</taxon>
        <taxon>Actinomycetota</taxon>
        <taxon>Actinomycetes</taxon>
        <taxon>Micrococcales</taxon>
        <taxon>Microbacteriaceae</taxon>
        <taxon>Agromyces</taxon>
    </lineage>
</organism>
<proteinExistence type="predicted"/>
<name>A0A6I4P1J5_9MICO</name>
<reference evidence="1 2" key="1">
    <citation type="submission" date="2019-12" db="EMBL/GenBank/DDBJ databases">
        <authorList>
            <person name="Kim Y.S."/>
        </authorList>
    </citation>
    <scope>NUCLEOTIDE SEQUENCE [LARGE SCALE GENOMIC DNA]</scope>
    <source>
        <strain evidence="1 2">MMS17-SY077</strain>
    </source>
</reference>
<sequence>MNAGADALEAVAAVADRLAVLLGAGVAPQLAWRHLADAAGDGGALDARALRAAADAAADGADVGVAIADALAA</sequence>
<feature type="non-terminal residue" evidence="1">
    <location>
        <position position="73"/>
    </location>
</feature>
<dbReference type="Proteomes" id="UP000438182">
    <property type="component" value="Unassembled WGS sequence"/>
</dbReference>
<comment type="caution">
    <text evidence="1">The sequence shown here is derived from an EMBL/GenBank/DDBJ whole genome shotgun (WGS) entry which is preliminary data.</text>
</comment>
<evidence type="ECO:0000313" key="1">
    <source>
        <dbReference type="EMBL" id="MWC00419.1"/>
    </source>
</evidence>
<accession>A0A6I4P1J5</accession>
<dbReference type="EMBL" id="WSTA01000147">
    <property type="protein sequence ID" value="MWC00419.1"/>
    <property type="molecule type" value="Genomic_DNA"/>
</dbReference>